<gene>
    <name evidence="1" type="ORF">A1359_11730</name>
</gene>
<keyword evidence="2" id="KW-1185">Reference proteome</keyword>
<proteinExistence type="predicted"/>
<dbReference type="AlphaFoldDB" id="A0A177N6Z5"/>
<dbReference type="Proteomes" id="UP000078476">
    <property type="component" value="Unassembled WGS sequence"/>
</dbReference>
<name>A0A177N6Z5_9GAMM</name>
<organism evidence="1 2">
    <name type="scientific">Methylomonas lenta</name>
    <dbReference type="NCBI Taxonomy" id="980561"/>
    <lineage>
        <taxon>Bacteria</taxon>
        <taxon>Pseudomonadati</taxon>
        <taxon>Pseudomonadota</taxon>
        <taxon>Gammaproteobacteria</taxon>
        <taxon>Methylococcales</taxon>
        <taxon>Methylococcaceae</taxon>
        <taxon>Methylomonas</taxon>
    </lineage>
</organism>
<dbReference type="STRING" id="980561.A1359_11730"/>
<protein>
    <submittedName>
        <fullName evidence="1">Uncharacterized protein</fullName>
    </submittedName>
</protein>
<comment type="caution">
    <text evidence="1">The sequence shown here is derived from an EMBL/GenBank/DDBJ whole genome shotgun (WGS) entry which is preliminary data.</text>
</comment>
<evidence type="ECO:0000313" key="1">
    <source>
        <dbReference type="EMBL" id="OAI13776.1"/>
    </source>
</evidence>
<dbReference type="OrthoDB" id="573948at2"/>
<reference evidence="1 2" key="1">
    <citation type="submission" date="2016-03" db="EMBL/GenBank/DDBJ databases">
        <authorList>
            <person name="Ploux O."/>
        </authorList>
    </citation>
    <scope>NUCLEOTIDE SEQUENCE [LARGE SCALE GENOMIC DNA]</scope>
    <source>
        <strain evidence="1 2">R-45370</strain>
    </source>
</reference>
<sequence>MHIEAELDDIHSQQLTLLQQQLQKPLPEVLATVIEWAANYQRQYNAPLAVANTESERLAALAYLQTVKIDWAGKPIEDRNAFYDDARG</sequence>
<dbReference type="EMBL" id="LUUI01000116">
    <property type="protein sequence ID" value="OAI13776.1"/>
    <property type="molecule type" value="Genomic_DNA"/>
</dbReference>
<accession>A0A177N6Z5</accession>
<dbReference type="RefSeq" id="WP_066983980.1">
    <property type="nucleotide sequence ID" value="NZ_LUUI01000116.1"/>
</dbReference>
<evidence type="ECO:0000313" key="2">
    <source>
        <dbReference type="Proteomes" id="UP000078476"/>
    </source>
</evidence>